<evidence type="ECO:0000313" key="1">
    <source>
        <dbReference type="EMBL" id="ANB72678.1"/>
    </source>
</evidence>
<reference evidence="1 2" key="1">
    <citation type="journal article" date="2016" name="Gene">
        <title>PacBio SMRT assembly of a complex multi-replicon genome reveals chlorocatechol degradative operon in a region of genome plasticity.</title>
        <authorList>
            <person name="Ricker N."/>
            <person name="Shen S.Y."/>
            <person name="Goordial J."/>
            <person name="Jin S."/>
            <person name="Fulthorpe R.R."/>
        </authorList>
    </citation>
    <scope>NUCLEOTIDE SEQUENCE [LARGE SCALE GENOMIC DNA]</scope>
    <source>
        <strain evidence="1 2">OLGA172</strain>
    </source>
</reference>
<dbReference type="Proteomes" id="UP000076852">
    <property type="component" value="Chromosome 1"/>
</dbReference>
<dbReference type="RefSeq" id="WP_063496102.1">
    <property type="nucleotide sequence ID" value="NZ_CP014578.1"/>
</dbReference>
<proteinExistence type="predicted"/>
<keyword evidence="2" id="KW-1185">Reference proteome</keyword>
<evidence type="ECO:0000313" key="2">
    <source>
        <dbReference type="Proteomes" id="UP000076852"/>
    </source>
</evidence>
<dbReference type="AlphaFoldDB" id="A0A160FKU0"/>
<sequence length="67" mass="7884">MASHNFSYNEVNYSVYVTQQKDGRWDWAYTLTKPPIYWKNPEAPAGTPEQAIEEARFDAERRIDAMK</sequence>
<protein>
    <submittedName>
        <fullName evidence="1">Uncharacterized protein</fullName>
    </submittedName>
</protein>
<gene>
    <name evidence="1" type="ORF">AYM40_10070</name>
</gene>
<organism evidence="1 2">
    <name type="scientific">Paraburkholderia phytofirmans OLGA172</name>
    <dbReference type="NCBI Taxonomy" id="1417228"/>
    <lineage>
        <taxon>Bacteria</taxon>
        <taxon>Pseudomonadati</taxon>
        <taxon>Pseudomonadota</taxon>
        <taxon>Betaproteobacteria</taxon>
        <taxon>Burkholderiales</taxon>
        <taxon>Burkholderiaceae</taxon>
        <taxon>Paraburkholderia</taxon>
    </lineage>
</organism>
<name>A0A160FKU0_9BURK</name>
<dbReference type="OrthoDB" id="9104216at2"/>
<dbReference type="EMBL" id="CP014578">
    <property type="protein sequence ID" value="ANB72678.1"/>
    <property type="molecule type" value="Genomic_DNA"/>
</dbReference>
<dbReference type="KEGG" id="buz:AYM40_10070"/>
<accession>A0A160FKU0</accession>